<dbReference type="Pfam" id="PF08239">
    <property type="entry name" value="SH3_3"/>
    <property type="match status" value="3"/>
</dbReference>
<evidence type="ECO:0000313" key="4">
    <source>
        <dbReference type="EMBL" id="QGZ37096.1"/>
    </source>
</evidence>
<keyword evidence="2" id="KW-0732">Signal</keyword>
<dbReference type="PANTHER" id="PTHR34408:SF1">
    <property type="entry name" value="GLYCOSYL HYDROLASE FAMILY 19 DOMAIN-CONTAINING PROTEIN HI_1415"/>
    <property type="match status" value="1"/>
</dbReference>
<feature type="chain" id="PRO_5032787779" evidence="2">
    <location>
        <begin position="26"/>
        <end position="506"/>
    </location>
</feature>
<dbReference type="Gene3D" id="2.30.30.40">
    <property type="entry name" value="SH3 Domains"/>
    <property type="match status" value="3"/>
</dbReference>
<dbReference type="EMBL" id="CP046908">
    <property type="protein sequence ID" value="QGZ37096.1"/>
    <property type="molecule type" value="Genomic_DNA"/>
</dbReference>
<proteinExistence type="predicted"/>
<evidence type="ECO:0000313" key="5">
    <source>
        <dbReference type="Proteomes" id="UP000435648"/>
    </source>
</evidence>
<reference evidence="4 5" key="1">
    <citation type="submission" date="2019-12" db="EMBL/GenBank/DDBJ databases">
        <title>The genome of Stappia indica PHM037.</title>
        <authorList>
            <person name="Kacar D."/>
            <person name="Galan B."/>
            <person name="Canedo L."/>
            <person name="Rodriguez P."/>
            <person name="de la Calle F."/>
            <person name="Garcia J.L."/>
        </authorList>
    </citation>
    <scope>NUCLEOTIDE SEQUENCE [LARGE SCALE GENOMIC DNA]</scope>
    <source>
        <strain evidence="4 5">PHM037</strain>
    </source>
</reference>
<feature type="region of interest" description="Disordered" evidence="1">
    <location>
        <begin position="357"/>
        <end position="425"/>
    </location>
</feature>
<feature type="region of interest" description="Disordered" evidence="1">
    <location>
        <begin position="133"/>
        <end position="186"/>
    </location>
</feature>
<dbReference type="SMART" id="SM00287">
    <property type="entry name" value="SH3b"/>
    <property type="match status" value="3"/>
</dbReference>
<dbReference type="Proteomes" id="UP000435648">
    <property type="component" value="Chromosome"/>
</dbReference>
<dbReference type="KEGG" id="siw:GH266_22895"/>
<dbReference type="AlphaFoldDB" id="A0A857CDI9"/>
<gene>
    <name evidence="4" type="ORF">GH266_22895</name>
</gene>
<dbReference type="InterPro" id="IPR003646">
    <property type="entry name" value="SH3-like_bac-type"/>
</dbReference>
<accession>A0A857CDI9</accession>
<protein>
    <submittedName>
        <fullName evidence="4">SH3 domain-containing protein</fullName>
    </submittedName>
</protein>
<evidence type="ECO:0000256" key="1">
    <source>
        <dbReference type="SAM" id="MobiDB-lite"/>
    </source>
</evidence>
<dbReference type="PANTHER" id="PTHR34408">
    <property type="entry name" value="FAMILY PROTEIN, PUTATIVE-RELATED"/>
    <property type="match status" value="1"/>
</dbReference>
<feature type="compositionally biased region" description="Basic and acidic residues" evidence="1">
    <location>
        <begin position="251"/>
        <end position="287"/>
    </location>
</feature>
<organism evidence="4 5">
    <name type="scientific">Stappia indica</name>
    <dbReference type="NCBI Taxonomy" id="538381"/>
    <lineage>
        <taxon>Bacteria</taxon>
        <taxon>Pseudomonadati</taxon>
        <taxon>Pseudomonadota</taxon>
        <taxon>Alphaproteobacteria</taxon>
        <taxon>Hyphomicrobiales</taxon>
        <taxon>Stappiaceae</taxon>
        <taxon>Stappia</taxon>
    </lineage>
</organism>
<dbReference type="OrthoDB" id="964913at2"/>
<sequence>MTLFRSLATLAVAASVALAAPAALAMEIRTERIDIPRGAAGTEVAGMIKGEEFVEYLLPATTGQQVSLSLSSSNRYVHMGVAEPGSRREVFDGARQGTKYTGRASEAGEFRIRVRLSVDGVARNETARYVLTVASARPGQSRPQRPDPQPGTGGGRPPGGNQGGGNQGGGNQGGGNAGTPEFWQVTGVGSGDFLNLRSGPNTSNPVVARLANGEVLRNLGCHMVTGQRWCQVERPNGRDNGWVSATYLREGSNRPDRPGTGRPDRPDRPGGDRPGRPDRPERPRMIMDDGGPDFWRVTGISGRDYLNVRTGPGTGFPITARLSDGEVLRNLGCGRLVGDRQRWCEVERRNGQDKGWVAGDFLREASSRPVPPVDERPTRPGRPGRPGDDRPGDWRPGDDRPGVGRPGRPDRPSRPDPIPGPDPRASYFEVTGLSANGLLNVRSGPGTGYSVIGRVANGDVLIDRGCRAVGSQTWCRIQLLGGEESGWVSANYVRQTRYRPGRGGWR</sequence>
<dbReference type="PROSITE" id="PS51781">
    <property type="entry name" value="SH3B"/>
    <property type="match status" value="1"/>
</dbReference>
<dbReference type="Gene3D" id="2.60.120.380">
    <property type="match status" value="1"/>
</dbReference>
<feature type="signal peptide" evidence="2">
    <location>
        <begin position="1"/>
        <end position="25"/>
    </location>
</feature>
<feature type="domain" description="SH3b" evidence="3">
    <location>
        <begin position="184"/>
        <end position="252"/>
    </location>
</feature>
<evidence type="ECO:0000256" key="2">
    <source>
        <dbReference type="SAM" id="SignalP"/>
    </source>
</evidence>
<feature type="region of interest" description="Disordered" evidence="1">
    <location>
        <begin position="248"/>
        <end position="292"/>
    </location>
</feature>
<dbReference type="RefSeq" id="WP_158195913.1">
    <property type="nucleotide sequence ID" value="NZ_CP046908.1"/>
</dbReference>
<dbReference type="InterPro" id="IPR052354">
    <property type="entry name" value="Cell_Wall_Dynamics_Protein"/>
</dbReference>
<name>A0A857CDI9_9HYPH</name>
<feature type="compositionally biased region" description="Gly residues" evidence="1">
    <location>
        <begin position="151"/>
        <end position="177"/>
    </location>
</feature>
<evidence type="ECO:0000259" key="3">
    <source>
        <dbReference type="PROSITE" id="PS51781"/>
    </source>
</evidence>
<feature type="compositionally biased region" description="Basic and acidic residues" evidence="1">
    <location>
        <begin position="385"/>
        <end position="414"/>
    </location>
</feature>